<dbReference type="AlphaFoldDB" id="A0A0P0RKF0"/>
<dbReference type="KEGG" id="bcai:K788_0007312"/>
<protein>
    <submittedName>
        <fullName evidence="1">Uncharacterized protein</fullName>
    </submittedName>
</protein>
<evidence type="ECO:0000313" key="1">
    <source>
        <dbReference type="EMBL" id="ALL69290.1"/>
    </source>
</evidence>
<reference evidence="1 2" key="1">
    <citation type="journal article" date="2014" name="Genome Announc.">
        <title>Draft Genome Sequence of the Haloacid-Degrading Burkholderia caribensis Strain MBA4.</title>
        <authorList>
            <person name="Pan Y."/>
            <person name="Kong K.F."/>
            <person name="Tsang J.S."/>
        </authorList>
    </citation>
    <scope>NUCLEOTIDE SEQUENCE [LARGE SCALE GENOMIC DNA]</scope>
    <source>
        <strain evidence="1 2">MBA4</strain>
    </source>
</reference>
<sequence length="58" mass="6361">MPAAHDELQDALARAQLALKQEAASRASVQKFADAITVEVRRLQAQVPFLQGQSSSRR</sequence>
<gene>
    <name evidence="1" type="ORF">K788_0007312</name>
</gene>
<dbReference type="GeneID" id="69975433"/>
<accession>A0A0P0RKF0</accession>
<dbReference type="EMBL" id="CP012747">
    <property type="protein sequence ID" value="ALL69290.1"/>
    <property type="molecule type" value="Genomic_DNA"/>
</dbReference>
<dbReference type="Proteomes" id="UP000019146">
    <property type="component" value="Chromosome 2"/>
</dbReference>
<proteinExistence type="predicted"/>
<organism evidence="1 2">
    <name type="scientific">Paraburkholderia caribensis MBA4</name>
    <dbReference type="NCBI Taxonomy" id="1323664"/>
    <lineage>
        <taxon>Bacteria</taxon>
        <taxon>Pseudomonadati</taxon>
        <taxon>Pseudomonadota</taxon>
        <taxon>Betaproteobacteria</taxon>
        <taxon>Burkholderiales</taxon>
        <taxon>Burkholderiaceae</taxon>
        <taxon>Paraburkholderia</taxon>
    </lineage>
</organism>
<name>A0A0P0RKF0_9BURK</name>
<evidence type="ECO:0000313" key="2">
    <source>
        <dbReference type="Proteomes" id="UP000019146"/>
    </source>
</evidence>
<dbReference type="RefSeq" id="WP_233451471.1">
    <property type="nucleotide sequence ID" value="NZ_CP012747.1"/>
</dbReference>